<comment type="caution">
    <text evidence="1">The sequence shown here is derived from an EMBL/GenBank/DDBJ whole genome shotgun (WGS) entry which is preliminary data.</text>
</comment>
<proteinExistence type="predicted"/>
<evidence type="ECO:0000313" key="1">
    <source>
        <dbReference type="EMBL" id="KWX69503.1"/>
    </source>
</evidence>
<organism evidence="1 2">
    <name type="scientific">Paenibacillus riograndensis</name>
    <dbReference type="NCBI Taxonomy" id="483937"/>
    <lineage>
        <taxon>Bacteria</taxon>
        <taxon>Bacillati</taxon>
        <taxon>Bacillota</taxon>
        <taxon>Bacilli</taxon>
        <taxon>Bacillales</taxon>
        <taxon>Paenibacillaceae</taxon>
        <taxon>Paenibacillus</taxon>
        <taxon>Paenibacillus sonchi group</taxon>
    </lineage>
</organism>
<dbReference type="EMBL" id="LIRB01000149">
    <property type="protein sequence ID" value="KWX69503.1"/>
    <property type="molecule type" value="Genomic_DNA"/>
</dbReference>
<dbReference type="Proteomes" id="UP000070475">
    <property type="component" value="Unassembled WGS sequence"/>
</dbReference>
<sequence>MSAMDGFTFHETVRGTVYIGFEKIVFPKRRNTFTLLAYAQVWDDGYIKGSGLRLLNVDLQAIAILPSTSLAKLGSQLS</sequence>
<accession>A0A132TE75</accession>
<dbReference type="PATRIC" id="fig|483937.3.peg.245"/>
<gene>
    <name evidence="1" type="ORF">AMQ84_31500</name>
</gene>
<reference evidence="1 2" key="1">
    <citation type="submission" date="2015-08" db="EMBL/GenBank/DDBJ databases">
        <title>Genomes of Paenibacillus riograndensis.</title>
        <authorList>
            <person name="Sant'Anna F.H."/>
            <person name="Souza R."/>
            <person name="Ambrosini A."/>
            <person name="Bach E."/>
            <person name="Fernandes G."/>
            <person name="Balsanelli E."/>
            <person name="Baura V.A."/>
            <person name="Pedrosa F.O."/>
            <person name="Souza E.M."/>
            <person name="Passaglia L."/>
        </authorList>
    </citation>
    <scope>NUCLEOTIDE SEQUENCE [LARGE SCALE GENOMIC DNA]</scope>
    <source>
        <strain evidence="1 2">CAS34</strain>
    </source>
</reference>
<dbReference type="AlphaFoldDB" id="A0A132TE75"/>
<keyword evidence="2" id="KW-1185">Reference proteome</keyword>
<name>A0A132TE75_9BACL</name>
<protein>
    <submittedName>
        <fullName evidence="1">Uncharacterized protein</fullName>
    </submittedName>
</protein>
<evidence type="ECO:0000313" key="2">
    <source>
        <dbReference type="Proteomes" id="UP000070475"/>
    </source>
</evidence>